<dbReference type="InterPro" id="IPR007527">
    <property type="entry name" value="Znf_SWIM"/>
</dbReference>
<protein>
    <recommendedName>
        <fullName evidence="2">SWIM-type domain-containing protein</fullName>
    </recommendedName>
</protein>
<feature type="domain" description="SWIM-type" evidence="2">
    <location>
        <begin position="4"/>
        <end position="42"/>
    </location>
</feature>
<dbReference type="GO" id="GO:0008270">
    <property type="term" value="F:zinc ion binding"/>
    <property type="evidence" value="ECO:0007669"/>
    <property type="project" value="UniProtKB-KW"/>
</dbReference>
<evidence type="ECO:0000259" key="2">
    <source>
        <dbReference type="PROSITE" id="PS50966"/>
    </source>
</evidence>
<name>A0A7S0LSQ1_9EUKA</name>
<proteinExistence type="predicted"/>
<dbReference type="PROSITE" id="PS50966">
    <property type="entry name" value="ZF_SWIM"/>
    <property type="match status" value="1"/>
</dbReference>
<dbReference type="AlphaFoldDB" id="A0A7S0LSQ1"/>
<organism evidence="3">
    <name type="scientific">Coccolithus braarudii</name>
    <dbReference type="NCBI Taxonomy" id="221442"/>
    <lineage>
        <taxon>Eukaryota</taxon>
        <taxon>Haptista</taxon>
        <taxon>Haptophyta</taxon>
        <taxon>Prymnesiophyceae</taxon>
        <taxon>Coccolithales</taxon>
        <taxon>Coccolithaceae</taxon>
        <taxon>Coccolithus</taxon>
    </lineage>
</organism>
<evidence type="ECO:0000256" key="1">
    <source>
        <dbReference type="PROSITE-ProRule" id="PRU00325"/>
    </source>
</evidence>
<dbReference type="PROSITE" id="PS51257">
    <property type="entry name" value="PROKAR_LIPOPROTEIN"/>
    <property type="match status" value="1"/>
</dbReference>
<gene>
    <name evidence="3" type="ORF">CPEL01642_LOCUS23000</name>
</gene>
<sequence length="104" mass="11624">MTGRPVVPRHWAQTASAFCSCPDFSNEKGWCKHVAALGFVIVDMCDKDPFTVFKLVGLSLDDLLPKRAPVKRRIDSQAPHSKWVVIDLDSPQKCVVNLLSDDEE</sequence>
<dbReference type="Pfam" id="PF04434">
    <property type="entry name" value="SWIM"/>
    <property type="match status" value="1"/>
</dbReference>
<keyword evidence="1" id="KW-0863">Zinc-finger</keyword>
<keyword evidence="1" id="KW-0862">Zinc</keyword>
<dbReference type="EMBL" id="HBEY01047865">
    <property type="protein sequence ID" value="CAD8619619.1"/>
    <property type="molecule type" value="Transcribed_RNA"/>
</dbReference>
<accession>A0A7S0LSQ1</accession>
<reference evidence="3" key="1">
    <citation type="submission" date="2021-01" db="EMBL/GenBank/DDBJ databases">
        <authorList>
            <person name="Corre E."/>
            <person name="Pelletier E."/>
            <person name="Niang G."/>
            <person name="Scheremetjew M."/>
            <person name="Finn R."/>
            <person name="Kale V."/>
            <person name="Holt S."/>
            <person name="Cochrane G."/>
            <person name="Meng A."/>
            <person name="Brown T."/>
            <person name="Cohen L."/>
        </authorList>
    </citation>
    <scope>NUCLEOTIDE SEQUENCE</scope>
    <source>
        <strain evidence="3">PLY182g</strain>
    </source>
</reference>
<evidence type="ECO:0000313" key="3">
    <source>
        <dbReference type="EMBL" id="CAD8619619.1"/>
    </source>
</evidence>
<keyword evidence="1" id="KW-0479">Metal-binding</keyword>